<keyword evidence="4 7" id="KW-0812">Transmembrane</keyword>
<evidence type="ECO:0000259" key="8">
    <source>
        <dbReference type="PROSITE" id="PS50850"/>
    </source>
</evidence>
<dbReference type="PANTHER" id="PTHR43124:SF8">
    <property type="entry name" value="INNER MEMBRANE TRANSPORT PROTEIN YDHP"/>
    <property type="match status" value="1"/>
</dbReference>
<reference evidence="10" key="1">
    <citation type="submission" date="2015-07" db="EMBL/GenBank/DDBJ databases">
        <title>Genome sequencing project for genomic taxonomy and phylogenomics of Bacillus-like bacteria.</title>
        <authorList>
            <person name="Liu B."/>
            <person name="Wang J."/>
            <person name="Zhu Y."/>
            <person name="Liu G."/>
            <person name="Chen Q."/>
            <person name="Chen Z."/>
            <person name="Lan J."/>
            <person name="Che J."/>
            <person name="Ge C."/>
            <person name="Shi H."/>
            <person name="Pan Z."/>
            <person name="Liu X."/>
        </authorList>
    </citation>
    <scope>NUCLEOTIDE SEQUENCE [LARGE SCALE GENOMIC DNA]</scope>
    <source>
        <strain evidence="10">DSM 9887</strain>
    </source>
</reference>
<evidence type="ECO:0000256" key="4">
    <source>
        <dbReference type="ARBA" id="ARBA00022692"/>
    </source>
</evidence>
<dbReference type="GO" id="GO:0022857">
    <property type="term" value="F:transmembrane transporter activity"/>
    <property type="evidence" value="ECO:0007669"/>
    <property type="project" value="InterPro"/>
</dbReference>
<evidence type="ECO:0000313" key="10">
    <source>
        <dbReference type="Proteomes" id="UP000036834"/>
    </source>
</evidence>
<feature type="transmembrane region" description="Helical" evidence="7">
    <location>
        <begin position="162"/>
        <end position="182"/>
    </location>
</feature>
<dbReference type="InterPro" id="IPR020846">
    <property type="entry name" value="MFS_dom"/>
</dbReference>
<dbReference type="InterPro" id="IPR011701">
    <property type="entry name" value="MFS"/>
</dbReference>
<feature type="transmembrane region" description="Helical" evidence="7">
    <location>
        <begin position="271"/>
        <end position="287"/>
    </location>
</feature>
<dbReference type="PROSITE" id="PS50850">
    <property type="entry name" value="MFS"/>
    <property type="match status" value="1"/>
</dbReference>
<dbReference type="SUPFAM" id="SSF103473">
    <property type="entry name" value="MFS general substrate transporter"/>
    <property type="match status" value="1"/>
</dbReference>
<dbReference type="RefSeq" id="WP_049739279.1">
    <property type="nucleotide sequence ID" value="NZ_BJON01000032.1"/>
</dbReference>
<name>A0A0K9YNJ4_9BACL</name>
<feature type="transmembrane region" description="Helical" evidence="7">
    <location>
        <begin position="132"/>
        <end position="150"/>
    </location>
</feature>
<dbReference type="Pfam" id="PF07690">
    <property type="entry name" value="MFS_1"/>
    <property type="match status" value="1"/>
</dbReference>
<keyword evidence="2" id="KW-0813">Transport</keyword>
<evidence type="ECO:0000256" key="2">
    <source>
        <dbReference type="ARBA" id="ARBA00022448"/>
    </source>
</evidence>
<dbReference type="AlphaFoldDB" id="A0A0K9YNJ4"/>
<feature type="domain" description="Major facilitator superfamily (MFS) profile" evidence="8">
    <location>
        <begin position="8"/>
        <end position="386"/>
    </location>
</feature>
<feature type="transmembrane region" description="Helical" evidence="7">
    <location>
        <begin position="360"/>
        <end position="380"/>
    </location>
</feature>
<gene>
    <name evidence="9" type="ORF">ADS79_15210</name>
</gene>
<feature type="transmembrane region" description="Helical" evidence="7">
    <location>
        <begin position="7"/>
        <end position="31"/>
    </location>
</feature>
<comment type="caution">
    <text evidence="9">The sequence shown here is derived from an EMBL/GenBank/DDBJ whole genome shotgun (WGS) entry which is preliminary data.</text>
</comment>
<organism evidence="9 10">
    <name type="scientific">Brevibacillus reuszeri</name>
    <dbReference type="NCBI Taxonomy" id="54915"/>
    <lineage>
        <taxon>Bacteria</taxon>
        <taxon>Bacillati</taxon>
        <taxon>Bacillota</taxon>
        <taxon>Bacilli</taxon>
        <taxon>Bacillales</taxon>
        <taxon>Paenibacillaceae</taxon>
        <taxon>Brevibacillus</taxon>
    </lineage>
</organism>
<comment type="subcellular location">
    <subcellularLocation>
        <location evidence="1">Cell membrane</location>
        <topology evidence="1">Multi-pass membrane protein</topology>
    </subcellularLocation>
</comment>
<feature type="transmembrane region" description="Helical" evidence="7">
    <location>
        <begin position="293"/>
        <end position="310"/>
    </location>
</feature>
<dbReference type="PANTHER" id="PTHR43124">
    <property type="entry name" value="PURINE EFFLUX PUMP PBUE"/>
    <property type="match status" value="1"/>
</dbReference>
<evidence type="ECO:0000256" key="7">
    <source>
        <dbReference type="SAM" id="Phobius"/>
    </source>
</evidence>
<evidence type="ECO:0000256" key="1">
    <source>
        <dbReference type="ARBA" id="ARBA00004651"/>
    </source>
</evidence>
<evidence type="ECO:0000256" key="6">
    <source>
        <dbReference type="ARBA" id="ARBA00023136"/>
    </source>
</evidence>
<feature type="transmembrane region" description="Helical" evidence="7">
    <location>
        <begin position="103"/>
        <end position="120"/>
    </location>
</feature>
<dbReference type="Proteomes" id="UP000036834">
    <property type="component" value="Unassembled WGS sequence"/>
</dbReference>
<dbReference type="GO" id="GO:0005886">
    <property type="term" value="C:plasma membrane"/>
    <property type="evidence" value="ECO:0007669"/>
    <property type="project" value="UniProtKB-SubCell"/>
</dbReference>
<evidence type="ECO:0000256" key="5">
    <source>
        <dbReference type="ARBA" id="ARBA00022989"/>
    </source>
</evidence>
<feature type="transmembrane region" description="Helical" evidence="7">
    <location>
        <begin position="240"/>
        <end position="259"/>
    </location>
</feature>
<sequence length="400" mass="42748">MIKQQKLLVLNLFLLTFVLGTSEFVIVGLLSEMATDLQIAISTAGALVSAFALAFAIGTPILTALFSQFSKYPLMLTLILIFIAGNILTALSGSYALLLVSRIVTAVVTGVLIALAMAVASETVSAEYRGMAISTIFTGFTIASVIGVPLGTTIGQWAGWQMAFWFTTILGVVSFIASSATIPKGLKGTKSSLLNQIRLVTNLRMILAFFIPALSIGATYTVYTYLTPLLQQVLYIQDQYVSLVFLLYGVVSVFSTLIGGKIAKRNGLGKLRFIFLIQACILASFYVSTSSIVMGLLSISCMALVIYMLSSTMQLYFIDLADKYFPSARDLASSLTPVSVNIGIAIGSALGGFVTTKMNLIDVSLMGGSVAILASLLTFISYHLDKKKTVGYEGTSSLDR</sequence>
<evidence type="ECO:0000313" key="9">
    <source>
        <dbReference type="EMBL" id="KNB70308.1"/>
    </source>
</evidence>
<feature type="transmembrane region" description="Helical" evidence="7">
    <location>
        <begin position="74"/>
        <end position="97"/>
    </location>
</feature>
<keyword evidence="3" id="KW-1003">Cell membrane</keyword>
<feature type="transmembrane region" description="Helical" evidence="7">
    <location>
        <begin position="331"/>
        <end position="354"/>
    </location>
</feature>
<dbReference type="Gene3D" id="1.20.1250.20">
    <property type="entry name" value="MFS general substrate transporter like domains"/>
    <property type="match status" value="2"/>
</dbReference>
<accession>A0A0K9YNJ4</accession>
<evidence type="ECO:0000256" key="3">
    <source>
        <dbReference type="ARBA" id="ARBA00022475"/>
    </source>
</evidence>
<dbReference type="OrthoDB" id="9788453at2"/>
<feature type="transmembrane region" description="Helical" evidence="7">
    <location>
        <begin position="37"/>
        <end position="62"/>
    </location>
</feature>
<dbReference type="PATRIC" id="fig|54915.3.peg.2037"/>
<keyword evidence="6 7" id="KW-0472">Membrane</keyword>
<keyword evidence="5 7" id="KW-1133">Transmembrane helix</keyword>
<dbReference type="InterPro" id="IPR050189">
    <property type="entry name" value="MFS_Efflux_Transporters"/>
</dbReference>
<dbReference type="InterPro" id="IPR036259">
    <property type="entry name" value="MFS_trans_sf"/>
</dbReference>
<proteinExistence type="predicted"/>
<dbReference type="CDD" id="cd17324">
    <property type="entry name" value="MFS_NepI_like"/>
    <property type="match status" value="1"/>
</dbReference>
<protein>
    <submittedName>
        <fullName evidence="9">MFS transporter</fullName>
    </submittedName>
</protein>
<feature type="transmembrane region" description="Helical" evidence="7">
    <location>
        <begin position="203"/>
        <end position="220"/>
    </location>
</feature>
<dbReference type="EMBL" id="LGIQ01000009">
    <property type="protein sequence ID" value="KNB70308.1"/>
    <property type="molecule type" value="Genomic_DNA"/>
</dbReference>